<dbReference type="GO" id="GO:0005886">
    <property type="term" value="C:plasma membrane"/>
    <property type="evidence" value="ECO:0007669"/>
    <property type="project" value="UniProtKB-SubCell"/>
</dbReference>
<reference evidence="16 17" key="1">
    <citation type="submission" date="2017-09" db="EMBL/GenBank/DDBJ databases">
        <title>Biodiversity and function of Thalassospira species in the particle-attached aromatic-hydrocarbon-degrading consortia from the surface seawater of the South China Sea.</title>
        <authorList>
            <person name="Dong C."/>
            <person name="Liu R."/>
            <person name="Shao Z."/>
        </authorList>
    </citation>
    <scope>NUCLEOTIDE SEQUENCE [LARGE SCALE GENOMIC DNA]</scope>
    <source>
        <strain evidence="16 17">CSC1P2</strain>
    </source>
</reference>
<feature type="transmembrane region" description="Helical" evidence="12">
    <location>
        <begin position="319"/>
        <end position="337"/>
    </location>
</feature>
<dbReference type="SMART" id="SM00304">
    <property type="entry name" value="HAMP"/>
    <property type="match status" value="1"/>
</dbReference>
<evidence type="ECO:0000256" key="5">
    <source>
        <dbReference type="ARBA" id="ARBA00022692"/>
    </source>
</evidence>
<dbReference type="InterPro" id="IPR000727">
    <property type="entry name" value="T_SNARE_dom"/>
</dbReference>
<comment type="caution">
    <text evidence="16">The sequence shown here is derived from an EMBL/GenBank/DDBJ whole genome shotgun (WGS) entry which is preliminary data.</text>
</comment>
<comment type="similarity">
    <text evidence="9">Belongs to the methyl-accepting chemotaxis (MCP) protein family.</text>
</comment>
<keyword evidence="7 12" id="KW-0472">Membrane</keyword>
<feature type="region of interest" description="Disordered" evidence="11">
    <location>
        <begin position="393"/>
        <end position="416"/>
    </location>
</feature>
<proteinExistence type="inferred from homology"/>
<dbReference type="RefSeq" id="WP_101264010.1">
    <property type="nucleotide sequence ID" value="NZ_NWTK01000001.1"/>
</dbReference>
<keyword evidence="8 10" id="KW-0807">Transducer</keyword>
<dbReference type="SUPFAM" id="SSF58104">
    <property type="entry name" value="Methyl-accepting chemotaxis protein (MCP) signaling domain"/>
    <property type="match status" value="1"/>
</dbReference>
<keyword evidence="2" id="KW-1003">Cell membrane</keyword>
<protein>
    <submittedName>
        <fullName evidence="16">Chemotaxis protein</fullName>
    </submittedName>
</protein>
<evidence type="ECO:0000313" key="16">
    <source>
        <dbReference type="EMBL" id="PKR56021.1"/>
    </source>
</evidence>
<feature type="domain" description="T-SNARE coiled-coil homology" evidence="14">
    <location>
        <begin position="587"/>
        <end position="649"/>
    </location>
</feature>
<sequence length="691" mass="73512">MRFSNLSLGTKLACVSALAIAFCLIIGIFLQTTQTGKTTEKLTLGEAQAVAQYHASQAGRVLNTGMLIAKNLAGTFRAAREQGTADRKTYNEILNRTLMENPQLAGTWAGFEANALDGKDADYKNEGEPFGDGTGKYVTYYYNFGDGITPYHLTGLDNPEINEYYTEPKRTNKTYVTDAITYDIQGRSVVLTSFVVPVQDKAGKFLGVLGADLELNALSERFAKLSPFGTGTVNLVSAQGTWVAHEDPAIRGTKLDPADKTQAAILAAMKSGEATHLNDGNFMRIIVPIAIEGYANQWGVVVNVPLGTVYEPADTLRNATLIGGVVLLLVVIGVIWLSTNRMVARPMTSVAGVISHLQQGNFNITVPYLDRSDEIGAIAKALEAFKEASEGMQRAEREKLQAEQRASETRNRTRMQMADQFEKSVGSIVVHVTGSAENMEKLSRQMRKAADESSRQATVVAEAATEASANVQTVASASEELSASIQEISSQVARSSQIAGNAVDEASRANAMVTGLAEAAERIGEVVNLINDIAAQTNLLALNATIEAARAGEAGKGFAVVAQEVKNLANQTAKATDEIAQQIGSIQSETHNTVDAIEKVTQTISSINEIASAIAAAVEQQGAATAEISGNVQQAAAGTNEVSSSIGIVRNTAGQTGEAASDVQTDATELAKQARNLDLEVKNFLDQLRNI</sequence>
<dbReference type="PANTHER" id="PTHR32089:SF112">
    <property type="entry name" value="LYSOZYME-LIKE PROTEIN-RELATED"/>
    <property type="match status" value="1"/>
</dbReference>
<name>A0A2N3KZM1_9PROT</name>
<dbReference type="GO" id="GO:0007165">
    <property type="term" value="P:signal transduction"/>
    <property type="evidence" value="ECO:0007669"/>
    <property type="project" value="UniProtKB-KW"/>
</dbReference>
<dbReference type="Pfam" id="PF00015">
    <property type="entry name" value="MCPsignal"/>
    <property type="match status" value="1"/>
</dbReference>
<evidence type="ECO:0000259" key="15">
    <source>
        <dbReference type="PROSITE" id="PS50885"/>
    </source>
</evidence>
<dbReference type="AlphaFoldDB" id="A0A2N3KZM1"/>
<keyword evidence="3" id="KW-0145">Chemotaxis</keyword>
<dbReference type="PROSITE" id="PS50111">
    <property type="entry name" value="CHEMOTAXIS_TRANSDUC_2"/>
    <property type="match status" value="1"/>
</dbReference>
<evidence type="ECO:0000256" key="12">
    <source>
        <dbReference type="SAM" id="Phobius"/>
    </source>
</evidence>
<evidence type="ECO:0000256" key="3">
    <source>
        <dbReference type="ARBA" id="ARBA00022500"/>
    </source>
</evidence>
<dbReference type="Gene3D" id="3.30.450.20">
    <property type="entry name" value="PAS domain"/>
    <property type="match status" value="2"/>
</dbReference>
<dbReference type="GO" id="GO:0006935">
    <property type="term" value="P:chemotaxis"/>
    <property type="evidence" value="ECO:0007669"/>
    <property type="project" value="UniProtKB-KW"/>
</dbReference>
<dbReference type="InterPro" id="IPR003660">
    <property type="entry name" value="HAMP_dom"/>
</dbReference>
<evidence type="ECO:0000256" key="4">
    <source>
        <dbReference type="ARBA" id="ARBA00022519"/>
    </source>
</evidence>
<evidence type="ECO:0000256" key="9">
    <source>
        <dbReference type="ARBA" id="ARBA00029447"/>
    </source>
</evidence>
<evidence type="ECO:0000256" key="10">
    <source>
        <dbReference type="PROSITE-ProRule" id="PRU00284"/>
    </source>
</evidence>
<keyword evidence="4" id="KW-0997">Cell inner membrane</keyword>
<accession>A0A2N3KZM1</accession>
<dbReference type="PROSITE" id="PS50192">
    <property type="entry name" value="T_SNARE"/>
    <property type="match status" value="1"/>
</dbReference>
<feature type="transmembrane region" description="Helical" evidence="12">
    <location>
        <begin position="12"/>
        <end position="30"/>
    </location>
</feature>
<dbReference type="Gene3D" id="6.10.340.10">
    <property type="match status" value="1"/>
</dbReference>
<dbReference type="SMART" id="SM00283">
    <property type="entry name" value="MA"/>
    <property type="match status" value="1"/>
</dbReference>
<evidence type="ECO:0000256" key="11">
    <source>
        <dbReference type="SAM" id="MobiDB-lite"/>
    </source>
</evidence>
<organism evidence="16 17">
    <name type="scientific">Thalassospira marina</name>
    <dbReference type="NCBI Taxonomy" id="2048283"/>
    <lineage>
        <taxon>Bacteria</taxon>
        <taxon>Pseudomonadati</taxon>
        <taxon>Pseudomonadota</taxon>
        <taxon>Alphaproteobacteria</taxon>
        <taxon>Rhodospirillales</taxon>
        <taxon>Thalassospiraceae</taxon>
        <taxon>Thalassospira</taxon>
    </lineage>
</organism>
<keyword evidence="5 12" id="KW-0812">Transmembrane</keyword>
<gene>
    <name evidence="16" type="ORF">COO20_02070</name>
</gene>
<dbReference type="Pfam" id="PF02743">
    <property type="entry name" value="dCache_1"/>
    <property type="match status" value="1"/>
</dbReference>
<evidence type="ECO:0000313" key="17">
    <source>
        <dbReference type="Proteomes" id="UP000233597"/>
    </source>
</evidence>
<dbReference type="Gene3D" id="1.10.287.950">
    <property type="entry name" value="Methyl-accepting chemotaxis protein"/>
    <property type="match status" value="1"/>
</dbReference>
<comment type="subcellular location">
    <subcellularLocation>
        <location evidence="1">Cell inner membrane</location>
        <topology evidence="1">Multi-pass membrane protein</topology>
    </subcellularLocation>
</comment>
<evidence type="ECO:0000256" key="1">
    <source>
        <dbReference type="ARBA" id="ARBA00004429"/>
    </source>
</evidence>
<dbReference type="OrthoDB" id="9814362at2"/>
<dbReference type="PANTHER" id="PTHR32089">
    <property type="entry name" value="METHYL-ACCEPTING CHEMOTAXIS PROTEIN MCPB"/>
    <property type="match status" value="1"/>
</dbReference>
<feature type="domain" description="Methyl-accepting transducer" evidence="13">
    <location>
        <begin position="435"/>
        <end position="671"/>
    </location>
</feature>
<dbReference type="Pfam" id="PF00672">
    <property type="entry name" value="HAMP"/>
    <property type="match status" value="1"/>
</dbReference>
<evidence type="ECO:0000256" key="8">
    <source>
        <dbReference type="ARBA" id="ARBA00023224"/>
    </source>
</evidence>
<dbReference type="EMBL" id="NWTK01000001">
    <property type="protein sequence ID" value="PKR56021.1"/>
    <property type="molecule type" value="Genomic_DNA"/>
</dbReference>
<dbReference type="InterPro" id="IPR004089">
    <property type="entry name" value="MCPsignal_dom"/>
</dbReference>
<evidence type="ECO:0000256" key="6">
    <source>
        <dbReference type="ARBA" id="ARBA00022989"/>
    </source>
</evidence>
<evidence type="ECO:0000259" key="13">
    <source>
        <dbReference type="PROSITE" id="PS50111"/>
    </source>
</evidence>
<evidence type="ECO:0000256" key="2">
    <source>
        <dbReference type="ARBA" id="ARBA00022475"/>
    </source>
</evidence>
<dbReference type="Proteomes" id="UP000233597">
    <property type="component" value="Unassembled WGS sequence"/>
</dbReference>
<dbReference type="PROSITE" id="PS50885">
    <property type="entry name" value="HAMP"/>
    <property type="match status" value="1"/>
</dbReference>
<feature type="domain" description="HAMP" evidence="15">
    <location>
        <begin position="341"/>
        <end position="394"/>
    </location>
</feature>
<keyword evidence="6 12" id="KW-1133">Transmembrane helix</keyword>
<evidence type="ECO:0000256" key="7">
    <source>
        <dbReference type="ARBA" id="ARBA00023136"/>
    </source>
</evidence>
<feature type="compositionally biased region" description="Basic and acidic residues" evidence="11">
    <location>
        <begin position="393"/>
        <end position="411"/>
    </location>
</feature>
<evidence type="ECO:0000259" key="14">
    <source>
        <dbReference type="PROSITE" id="PS50192"/>
    </source>
</evidence>
<dbReference type="CDD" id="cd12913">
    <property type="entry name" value="PDC1_MCP_like"/>
    <property type="match status" value="1"/>
</dbReference>
<dbReference type="InterPro" id="IPR033479">
    <property type="entry name" value="dCache_1"/>
</dbReference>